<dbReference type="SUPFAM" id="SSF46689">
    <property type="entry name" value="Homeodomain-like"/>
    <property type="match status" value="1"/>
</dbReference>
<evidence type="ECO:0000256" key="2">
    <source>
        <dbReference type="ARBA" id="ARBA00023125"/>
    </source>
</evidence>
<protein>
    <submittedName>
        <fullName evidence="6">AcrR family transcriptional regulator</fullName>
    </submittedName>
</protein>
<dbReference type="InterPro" id="IPR001647">
    <property type="entry name" value="HTH_TetR"/>
</dbReference>
<evidence type="ECO:0000256" key="3">
    <source>
        <dbReference type="ARBA" id="ARBA00023163"/>
    </source>
</evidence>
<keyword evidence="3" id="KW-0804">Transcription</keyword>
<dbReference type="PROSITE" id="PS50977">
    <property type="entry name" value="HTH_TETR_2"/>
    <property type="match status" value="1"/>
</dbReference>
<organism evidence="6 7">
    <name type="scientific">Amycolatopsis magusensis</name>
    <dbReference type="NCBI Taxonomy" id="882444"/>
    <lineage>
        <taxon>Bacteria</taxon>
        <taxon>Bacillati</taxon>
        <taxon>Actinomycetota</taxon>
        <taxon>Actinomycetes</taxon>
        <taxon>Pseudonocardiales</taxon>
        <taxon>Pseudonocardiaceae</taxon>
        <taxon>Amycolatopsis</taxon>
    </lineage>
</organism>
<evidence type="ECO:0000259" key="5">
    <source>
        <dbReference type="PROSITE" id="PS50977"/>
    </source>
</evidence>
<dbReference type="InterPro" id="IPR036271">
    <property type="entry name" value="Tet_transcr_reg_TetR-rel_C_sf"/>
</dbReference>
<dbReference type="InterPro" id="IPR009057">
    <property type="entry name" value="Homeodomain-like_sf"/>
</dbReference>
<dbReference type="PANTHER" id="PTHR30055">
    <property type="entry name" value="HTH-TYPE TRANSCRIPTIONAL REGULATOR RUTR"/>
    <property type="match status" value="1"/>
</dbReference>
<dbReference type="InterPro" id="IPR041678">
    <property type="entry name" value="TetR_C_16"/>
</dbReference>
<dbReference type="PANTHER" id="PTHR30055:SF234">
    <property type="entry name" value="HTH-TYPE TRANSCRIPTIONAL REGULATOR BETI"/>
    <property type="match status" value="1"/>
</dbReference>
<evidence type="ECO:0000313" key="6">
    <source>
        <dbReference type="EMBL" id="MBP2183262.1"/>
    </source>
</evidence>
<proteinExistence type="predicted"/>
<dbReference type="Proteomes" id="UP000741013">
    <property type="component" value="Unassembled WGS sequence"/>
</dbReference>
<gene>
    <name evidence="6" type="ORF">JOM49_004788</name>
</gene>
<comment type="caution">
    <text evidence="6">The sequence shown here is derived from an EMBL/GenBank/DDBJ whole genome shotgun (WGS) entry which is preliminary data.</text>
</comment>
<dbReference type="InterPro" id="IPR050109">
    <property type="entry name" value="HTH-type_TetR-like_transc_reg"/>
</dbReference>
<dbReference type="Pfam" id="PF17920">
    <property type="entry name" value="TetR_C_16"/>
    <property type="match status" value="1"/>
</dbReference>
<evidence type="ECO:0000313" key="7">
    <source>
        <dbReference type="Proteomes" id="UP000741013"/>
    </source>
</evidence>
<feature type="DNA-binding region" description="H-T-H motif" evidence="4">
    <location>
        <begin position="38"/>
        <end position="57"/>
    </location>
</feature>
<dbReference type="Pfam" id="PF00440">
    <property type="entry name" value="TetR_N"/>
    <property type="match status" value="1"/>
</dbReference>
<dbReference type="SUPFAM" id="SSF48498">
    <property type="entry name" value="Tetracyclin repressor-like, C-terminal domain"/>
    <property type="match status" value="1"/>
</dbReference>
<accession>A0ABS4PUZ9</accession>
<dbReference type="Gene3D" id="1.10.357.10">
    <property type="entry name" value="Tetracycline Repressor, domain 2"/>
    <property type="match status" value="1"/>
</dbReference>
<dbReference type="EMBL" id="JAGGMS010000001">
    <property type="protein sequence ID" value="MBP2183262.1"/>
    <property type="molecule type" value="Genomic_DNA"/>
</dbReference>
<evidence type="ECO:0000256" key="4">
    <source>
        <dbReference type="PROSITE-ProRule" id="PRU00335"/>
    </source>
</evidence>
<name>A0ABS4PUZ9_9PSEU</name>
<dbReference type="PRINTS" id="PR00455">
    <property type="entry name" value="HTHTETR"/>
</dbReference>
<reference evidence="6 7" key="1">
    <citation type="submission" date="2021-03" db="EMBL/GenBank/DDBJ databases">
        <title>Sequencing the genomes of 1000 actinobacteria strains.</title>
        <authorList>
            <person name="Klenk H.-P."/>
        </authorList>
    </citation>
    <scope>NUCLEOTIDE SEQUENCE [LARGE SCALE GENOMIC DNA]</scope>
    <source>
        <strain evidence="6 7">DSM 45510</strain>
    </source>
</reference>
<evidence type="ECO:0000256" key="1">
    <source>
        <dbReference type="ARBA" id="ARBA00023015"/>
    </source>
</evidence>
<keyword evidence="7" id="KW-1185">Reference proteome</keyword>
<sequence>MPPETTSSRIKRDRAATRARLLDAARLRFARDGFDGTSVRDVAGDAAVDPALVFRYFGSKKKLFDEATAVPEPAAELFGGPREELPARLLGSIAFQDWPSHAGEHPLIAMLRSSGHAETRERLREEVCETYVRALAELTGGGPDGDLRAELFSAWMLGIGVLRSVIGTPAITGATPEDLEPHLEKVIAALLERG</sequence>
<feature type="domain" description="HTH tetR-type" evidence="5">
    <location>
        <begin position="15"/>
        <end position="75"/>
    </location>
</feature>
<keyword evidence="1" id="KW-0805">Transcription regulation</keyword>
<keyword evidence="2 4" id="KW-0238">DNA-binding</keyword>
<dbReference type="RefSeq" id="WP_308158847.1">
    <property type="nucleotide sequence ID" value="NZ_JAGGMS010000001.1"/>
</dbReference>